<feature type="compositionally biased region" description="Basic and acidic residues" evidence="1">
    <location>
        <begin position="520"/>
        <end position="529"/>
    </location>
</feature>
<proteinExistence type="predicted"/>
<dbReference type="Proteomes" id="UP000054107">
    <property type="component" value="Unassembled WGS sequence"/>
</dbReference>
<dbReference type="AlphaFoldDB" id="A0A0B7NW97"/>
<dbReference type="EMBL" id="LN734054">
    <property type="protein sequence ID" value="CEP19588.1"/>
    <property type="molecule type" value="Genomic_DNA"/>
</dbReference>
<name>A0A0B7NW97_9FUNG</name>
<sequence length="581" mass="63623">MTYRYECSGKSSVHQQSENKDAELSFRGYHESIMNQLPYRVKAEFPACLSKKSGISILLMNMLRPFVQNSVGPVRLSKYLDAAMYRTKTPTLKMTPTHWQVPQFSQFSDTTKYAGSLPSANYYLKYMCTFMMKFFKPVIDAEMLKLRGIILKGDHSFEIIKKPEKINGSSVFTALYTVCKNEIPADVKISMLTTKNKMNDMETLIMNDLGTDFVNGKCNEPNPVYPGLDIEWVTDFEIEIAGALELSKFCFDRGVIKSTSLPLQRICEEYLGHSLQKAAGLRYEGWEDEKLLQEKIGSAALKLFDHFKKNIPISNVPLDANNSISIGQNVALFFSCKNLPVAYGIAEDESIANNNHLPIDQTHASCDLHANSEHVVLTTTKTLADMGSPPFEAIVDIKCLKSLVAKSLELPLTPKFISLLNAEVSPSMPSSSSMPPSSMPSFAMSSSGMPSAMLSPAMPASSSALPAPSSTLPLASAVMPSISSATPSISFATSSTSSAMPSISTVISSASSSDLVTTATKRDKGKGRATDSVLDSNDQDNSQFLYLRCIQEGGDDEYTDIEDESEAAGNDNDGIAMEWHH</sequence>
<dbReference type="STRING" id="35722.A0A0B7NW97"/>
<dbReference type="OrthoDB" id="1920326at2759"/>
<evidence type="ECO:0000313" key="3">
    <source>
        <dbReference type="Proteomes" id="UP000054107"/>
    </source>
</evidence>
<feature type="region of interest" description="Disordered" evidence="1">
    <location>
        <begin position="559"/>
        <end position="581"/>
    </location>
</feature>
<gene>
    <name evidence="2" type="primary">PARPA_13904.1 scaffold 47386</name>
</gene>
<organism evidence="2 3">
    <name type="scientific">Parasitella parasitica</name>
    <dbReference type="NCBI Taxonomy" id="35722"/>
    <lineage>
        <taxon>Eukaryota</taxon>
        <taxon>Fungi</taxon>
        <taxon>Fungi incertae sedis</taxon>
        <taxon>Mucoromycota</taxon>
        <taxon>Mucoromycotina</taxon>
        <taxon>Mucoromycetes</taxon>
        <taxon>Mucorales</taxon>
        <taxon>Mucorineae</taxon>
        <taxon>Mucoraceae</taxon>
        <taxon>Parasitella</taxon>
    </lineage>
</organism>
<evidence type="ECO:0000256" key="1">
    <source>
        <dbReference type="SAM" id="MobiDB-lite"/>
    </source>
</evidence>
<feature type="region of interest" description="Disordered" evidence="1">
    <location>
        <begin position="427"/>
        <end position="450"/>
    </location>
</feature>
<feature type="region of interest" description="Disordered" evidence="1">
    <location>
        <begin position="511"/>
        <end position="537"/>
    </location>
</feature>
<accession>A0A0B7NW97</accession>
<protein>
    <submittedName>
        <fullName evidence="2">Uncharacterized protein</fullName>
    </submittedName>
</protein>
<keyword evidence="3" id="KW-1185">Reference proteome</keyword>
<evidence type="ECO:0000313" key="2">
    <source>
        <dbReference type="EMBL" id="CEP19588.1"/>
    </source>
</evidence>
<reference evidence="2 3" key="1">
    <citation type="submission" date="2014-09" db="EMBL/GenBank/DDBJ databases">
        <authorList>
            <person name="Ellenberger Sabrina"/>
        </authorList>
    </citation>
    <scope>NUCLEOTIDE SEQUENCE [LARGE SCALE GENOMIC DNA]</scope>
    <source>
        <strain evidence="2 3">CBS 412.66</strain>
    </source>
</reference>